<dbReference type="InterPro" id="IPR003352">
    <property type="entry name" value="PTS_EIIC"/>
</dbReference>
<keyword evidence="8" id="KW-0418">Kinase</keyword>
<keyword evidence="5" id="KW-0808">Transferase</keyword>
<dbReference type="GO" id="GO:0009401">
    <property type="term" value="P:phosphoenolpyruvate-dependent sugar phosphotransferase system"/>
    <property type="evidence" value="ECO:0007669"/>
    <property type="project" value="UniProtKB-KW"/>
</dbReference>
<dbReference type="InterPro" id="IPR018113">
    <property type="entry name" value="PTrfase_EIIB_Cys"/>
</dbReference>
<feature type="transmembrane region" description="Helical" evidence="12">
    <location>
        <begin position="328"/>
        <end position="357"/>
    </location>
</feature>
<evidence type="ECO:0000256" key="6">
    <source>
        <dbReference type="ARBA" id="ARBA00022683"/>
    </source>
</evidence>
<feature type="transmembrane region" description="Helical" evidence="12">
    <location>
        <begin position="53"/>
        <end position="83"/>
    </location>
</feature>
<evidence type="ECO:0000256" key="8">
    <source>
        <dbReference type="ARBA" id="ARBA00022777"/>
    </source>
</evidence>
<evidence type="ECO:0000256" key="3">
    <source>
        <dbReference type="ARBA" id="ARBA00022475"/>
    </source>
</evidence>
<evidence type="ECO:0000256" key="9">
    <source>
        <dbReference type="ARBA" id="ARBA00022989"/>
    </source>
</evidence>
<keyword evidence="4" id="KW-0762">Sugar transport</keyword>
<dbReference type="SUPFAM" id="SSF55604">
    <property type="entry name" value="Glucose permease domain IIB"/>
    <property type="match status" value="1"/>
</dbReference>
<reference evidence="15 16" key="1">
    <citation type="submission" date="2019-10" db="EMBL/GenBank/DDBJ databases">
        <authorList>
            <person name="Wolf R A."/>
        </authorList>
    </citation>
    <scope>NUCLEOTIDE SEQUENCE [LARGE SCALE GENOMIC DNA]</scope>
    <source>
        <strain evidence="15">Collinsella_aerofaciens_MC2</strain>
    </source>
</reference>
<keyword evidence="16" id="KW-1185">Reference proteome</keyword>
<dbReference type="AlphaFoldDB" id="A0A5K1JD32"/>
<evidence type="ECO:0000256" key="5">
    <source>
        <dbReference type="ARBA" id="ARBA00022679"/>
    </source>
</evidence>
<dbReference type="CDD" id="cd00212">
    <property type="entry name" value="PTS_IIB_glc"/>
    <property type="match status" value="1"/>
</dbReference>
<dbReference type="PROSITE" id="PS51098">
    <property type="entry name" value="PTS_EIIB_TYPE_1"/>
    <property type="match status" value="1"/>
</dbReference>
<organism evidence="15 16">
    <name type="scientific">Collinsella aerofaciens</name>
    <dbReference type="NCBI Taxonomy" id="74426"/>
    <lineage>
        <taxon>Bacteria</taxon>
        <taxon>Bacillati</taxon>
        <taxon>Actinomycetota</taxon>
        <taxon>Coriobacteriia</taxon>
        <taxon>Coriobacteriales</taxon>
        <taxon>Coriobacteriaceae</taxon>
        <taxon>Collinsella</taxon>
    </lineage>
</organism>
<dbReference type="InterPro" id="IPR036878">
    <property type="entry name" value="Glu_permease_IIB"/>
</dbReference>
<feature type="domain" description="PTS EIIB type-1" evidence="13">
    <location>
        <begin position="473"/>
        <end position="554"/>
    </location>
</feature>
<accession>A0A5K1JD32</accession>
<sequence>MKEKFQSFGKAMLVPITLIAISGLFLGIGSVFTTELPLVSLGVNWDWYAASPLFTFFSVFKGLGEVIIGNLGVLFAVGCAFSLSRKEKGWAAFSALVCYLTMLKTVEILLGAAGLAADNTTVEALQAVGLTSIQASEQSALYTTSLGFFGYSSGVFGGIIVGCLVAWITGRFYKTKLPTALAFFAGSRTVPIVSLVAGGILGGIMYFVWPVIGGCFSGIATFVKGSGLFGTFVYRWVLESLVPFGLHPLLETPMYWTELGGSMVVDGTRVVGNSAIQLAQLASPSSDKLLVRAFMAGYGINDYALFPGIALAMWSCAKPQNRKKVAGLLIPTVISTVFFGVTEPILFTFLFAAPWLYFGVYAPLSGLGEVLSEAMGVSVYQGNIKDLIPFLFRPEKLNLLPYLILLPAFFLAAFFLFRFFITKFDIKTPGRDDSDDIELINSRAEFEAKAAEAKGESGSTPEKAVQGRATKDSALAVGIVEALGGADNIDDLDNCISRLRVIVKDGSKVADDEVFTKNLEAMGVIRLSDKAIQVIYGPRVGEVASEVHEVLGDE</sequence>
<dbReference type="InterPro" id="IPR013013">
    <property type="entry name" value="PTS_EIIC_1"/>
</dbReference>
<proteinExistence type="predicted"/>
<dbReference type="NCBIfam" id="TIGR00826">
    <property type="entry name" value="EIIB_glc"/>
    <property type="match status" value="1"/>
</dbReference>
<dbReference type="PANTHER" id="PTHR30009">
    <property type="entry name" value="CYTOCHROME C-TYPE SYNTHESIS PROTEIN AND PTS TRANSMEMBRANE COMPONENT"/>
    <property type="match status" value="1"/>
</dbReference>
<feature type="transmembrane region" description="Helical" evidence="12">
    <location>
        <begin position="399"/>
        <end position="421"/>
    </location>
</feature>
<evidence type="ECO:0000256" key="12">
    <source>
        <dbReference type="SAM" id="Phobius"/>
    </source>
</evidence>
<evidence type="ECO:0000256" key="2">
    <source>
        <dbReference type="ARBA" id="ARBA00022448"/>
    </source>
</evidence>
<feature type="transmembrane region" description="Helical" evidence="12">
    <location>
        <begin position="180"/>
        <end position="201"/>
    </location>
</feature>
<keyword evidence="2" id="KW-0813">Transport</keyword>
<gene>
    <name evidence="15" type="primary">malX_1</name>
    <name evidence="15" type="ORF">KCJAJFAP_01032</name>
</gene>
<feature type="domain" description="PTS EIIC type-1" evidence="14">
    <location>
        <begin position="1"/>
        <end position="433"/>
    </location>
</feature>
<feature type="transmembrane region" description="Helical" evidence="12">
    <location>
        <begin position="148"/>
        <end position="168"/>
    </location>
</feature>
<dbReference type="GO" id="GO:0005886">
    <property type="term" value="C:plasma membrane"/>
    <property type="evidence" value="ECO:0007669"/>
    <property type="project" value="UniProtKB-SubCell"/>
</dbReference>
<evidence type="ECO:0000313" key="15">
    <source>
        <dbReference type="EMBL" id="VWM01937.1"/>
    </source>
</evidence>
<comment type="subcellular location">
    <subcellularLocation>
        <location evidence="1">Cell membrane</location>
        <topology evidence="1">Multi-pass membrane protein</topology>
    </subcellularLocation>
</comment>
<dbReference type="GO" id="GO:0016301">
    <property type="term" value="F:kinase activity"/>
    <property type="evidence" value="ECO:0007669"/>
    <property type="project" value="UniProtKB-KW"/>
</dbReference>
<dbReference type="Proteomes" id="UP000361836">
    <property type="component" value="Unassembled WGS sequence"/>
</dbReference>
<evidence type="ECO:0000256" key="7">
    <source>
        <dbReference type="ARBA" id="ARBA00022692"/>
    </source>
</evidence>
<dbReference type="EMBL" id="CABWIE010000036">
    <property type="protein sequence ID" value="VWM01937.1"/>
    <property type="molecule type" value="Genomic_DNA"/>
</dbReference>
<feature type="transmembrane region" description="Helical" evidence="12">
    <location>
        <begin position="90"/>
        <end position="116"/>
    </location>
</feature>
<dbReference type="GO" id="GO:0090563">
    <property type="term" value="F:protein-phosphocysteine-sugar phosphotransferase activity"/>
    <property type="evidence" value="ECO:0007669"/>
    <property type="project" value="TreeGrafter"/>
</dbReference>
<keyword evidence="9 12" id="KW-1133">Transmembrane helix</keyword>
<keyword evidence="10 12" id="KW-0472">Membrane</keyword>
<evidence type="ECO:0000259" key="13">
    <source>
        <dbReference type="PROSITE" id="PS51098"/>
    </source>
</evidence>
<dbReference type="Pfam" id="PF00367">
    <property type="entry name" value="PTS_EIIB"/>
    <property type="match status" value="1"/>
</dbReference>
<dbReference type="PROSITE" id="PS51103">
    <property type="entry name" value="PTS_EIIC_TYPE_1"/>
    <property type="match status" value="1"/>
</dbReference>
<evidence type="ECO:0000256" key="10">
    <source>
        <dbReference type="ARBA" id="ARBA00023136"/>
    </source>
</evidence>
<dbReference type="Pfam" id="PF02378">
    <property type="entry name" value="PTS_EIIC"/>
    <property type="match status" value="1"/>
</dbReference>
<feature type="transmembrane region" description="Helical" evidence="12">
    <location>
        <begin position="12"/>
        <end position="33"/>
    </location>
</feature>
<dbReference type="InterPro" id="IPR001996">
    <property type="entry name" value="PTS_IIB_1"/>
</dbReference>
<feature type="active site" description="Phosphocysteine intermediate; for EIIB activity" evidence="11">
    <location>
        <position position="495"/>
    </location>
</feature>
<keyword evidence="7 12" id="KW-0812">Transmembrane</keyword>
<keyword evidence="6" id="KW-0598">Phosphotransferase system</keyword>
<feature type="transmembrane region" description="Helical" evidence="12">
    <location>
        <begin position="293"/>
        <end position="316"/>
    </location>
</feature>
<evidence type="ECO:0000256" key="1">
    <source>
        <dbReference type="ARBA" id="ARBA00004651"/>
    </source>
</evidence>
<dbReference type="Gene3D" id="3.30.1360.60">
    <property type="entry name" value="Glucose permease domain IIB"/>
    <property type="match status" value="1"/>
</dbReference>
<dbReference type="RefSeq" id="WP_187324787.1">
    <property type="nucleotide sequence ID" value="NZ_CAAKNU010000054.1"/>
</dbReference>
<keyword evidence="3" id="KW-1003">Cell membrane</keyword>
<evidence type="ECO:0000256" key="4">
    <source>
        <dbReference type="ARBA" id="ARBA00022597"/>
    </source>
</evidence>
<evidence type="ECO:0000256" key="11">
    <source>
        <dbReference type="PROSITE-ProRule" id="PRU00421"/>
    </source>
</evidence>
<evidence type="ECO:0000259" key="14">
    <source>
        <dbReference type="PROSITE" id="PS51103"/>
    </source>
</evidence>
<evidence type="ECO:0000313" key="16">
    <source>
        <dbReference type="Proteomes" id="UP000361836"/>
    </source>
</evidence>
<dbReference type="PANTHER" id="PTHR30009:SF20">
    <property type="entry name" value="PTS SYSTEM GLUCOSE-SPECIFIC EIICB COMPONENT-RELATED"/>
    <property type="match status" value="1"/>
</dbReference>
<protein>
    <submittedName>
        <fullName evidence="15">PTS system maltose-specific EIICB component</fullName>
    </submittedName>
</protein>
<dbReference type="GO" id="GO:0008982">
    <property type="term" value="F:protein-N(PI)-phosphohistidine-sugar phosphotransferase activity"/>
    <property type="evidence" value="ECO:0007669"/>
    <property type="project" value="InterPro"/>
</dbReference>
<dbReference type="InterPro" id="IPR050429">
    <property type="entry name" value="PTS_Glucose_EIICBA"/>
</dbReference>
<name>A0A5K1JD32_9ACTN</name>